<dbReference type="Gene3D" id="1.10.10.10">
    <property type="entry name" value="Winged helix-like DNA-binding domain superfamily/Winged helix DNA-binding domain"/>
    <property type="match status" value="1"/>
</dbReference>
<dbReference type="RefSeq" id="WP_371439402.1">
    <property type="nucleotide sequence ID" value="NZ_JBHSRS010000084.1"/>
</dbReference>
<reference evidence="7" key="1">
    <citation type="journal article" date="2019" name="Int. J. Syst. Evol. Microbiol.">
        <title>The Global Catalogue of Microorganisms (GCM) 10K type strain sequencing project: providing services to taxonomists for standard genome sequencing and annotation.</title>
        <authorList>
            <consortium name="The Broad Institute Genomics Platform"/>
            <consortium name="The Broad Institute Genome Sequencing Center for Infectious Disease"/>
            <person name="Wu L."/>
            <person name="Ma J."/>
        </authorList>
    </citation>
    <scope>NUCLEOTIDE SEQUENCE [LARGE SCALE GENOMIC DNA]</scope>
    <source>
        <strain evidence="7">CCUG 39402</strain>
    </source>
</reference>
<keyword evidence="4" id="KW-0804">Transcription</keyword>
<dbReference type="PROSITE" id="PS50931">
    <property type="entry name" value="HTH_LYSR"/>
    <property type="match status" value="1"/>
</dbReference>
<sequence length="123" mass="13194">MLRELAEDSDTTSALSCSSSRARINLARHDLVSLRLMAYCEETGSLTAAAKQANMSLSQASYRLGMLEASLGAALFIRSRRGLTPTPAGELVARHGRTVLGALRELERSLGELGSQGEIKHAH</sequence>
<dbReference type="PANTHER" id="PTHR30126">
    <property type="entry name" value="HTH-TYPE TRANSCRIPTIONAL REGULATOR"/>
    <property type="match status" value="1"/>
</dbReference>
<evidence type="ECO:0000313" key="6">
    <source>
        <dbReference type="EMBL" id="MFC6284929.1"/>
    </source>
</evidence>
<keyword evidence="3" id="KW-0238">DNA-binding</keyword>
<evidence type="ECO:0000313" key="7">
    <source>
        <dbReference type="Proteomes" id="UP001596270"/>
    </source>
</evidence>
<protein>
    <submittedName>
        <fullName evidence="6">LysR family transcriptional regulator</fullName>
    </submittedName>
</protein>
<name>A0ABW1U5H5_9BURK</name>
<organism evidence="6 7">
    <name type="scientific">Polaromonas aquatica</name>
    <dbReference type="NCBI Taxonomy" id="332657"/>
    <lineage>
        <taxon>Bacteria</taxon>
        <taxon>Pseudomonadati</taxon>
        <taxon>Pseudomonadota</taxon>
        <taxon>Betaproteobacteria</taxon>
        <taxon>Burkholderiales</taxon>
        <taxon>Comamonadaceae</taxon>
        <taxon>Polaromonas</taxon>
    </lineage>
</organism>
<dbReference type="EMBL" id="JBHSRS010000084">
    <property type="protein sequence ID" value="MFC6284929.1"/>
    <property type="molecule type" value="Genomic_DNA"/>
</dbReference>
<dbReference type="Proteomes" id="UP001596270">
    <property type="component" value="Unassembled WGS sequence"/>
</dbReference>
<dbReference type="Pfam" id="PF00126">
    <property type="entry name" value="HTH_1"/>
    <property type="match status" value="1"/>
</dbReference>
<accession>A0ABW1U5H5</accession>
<feature type="domain" description="HTH lysR-type" evidence="5">
    <location>
        <begin position="42"/>
        <end position="86"/>
    </location>
</feature>
<comment type="caution">
    <text evidence="6">The sequence shown here is derived from an EMBL/GenBank/DDBJ whole genome shotgun (WGS) entry which is preliminary data.</text>
</comment>
<keyword evidence="7" id="KW-1185">Reference proteome</keyword>
<dbReference type="InterPro" id="IPR036390">
    <property type="entry name" value="WH_DNA-bd_sf"/>
</dbReference>
<proteinExistence type="inferred from homology"/>
<evidence type="ECO:0000256" key="2">
    <source>
        <dbReference type="ARBA" id="ARBA00023015"/>
    </source>
</evidence>
<dbReference type="InterPro" id="IPR036388">
    <property type="entry name" value="WH-like_DNA-bd_sf"/>
</dbReference>
<gene>
    <name evidence="6" type="ORF">ACFQND_27195</name>
</gene>
<evidence type="ECO:0000256" key="4">
    <source>
        <dbReference type="ARBA" id="ARBA00023163"/>
    </source>
</evidence>
<evidence type="ECO:0000256" key="1">
    <source>
        <dbReference type="ARBA" id="ARBA00009437"/>
    </source>
</evidence>
<dbReference type="InterPro" id="IPR000847">
    <property type="entry name" value="LysR_HTH_N"/>
</dbReference>
<evidence type="ECO:0000259" key="5">
    <source>
        <dbReference type="PROSITE" id="PS50931"/>
    </source>
</evidence>
<dbReference type="SUPFAM" id="SSF46785">
    <property type="entry name" value="Winged helix' DNA-binding domain"/>
    <property type="match status" value="1"/>
</dbReference>
<keyword evidence="2" id="KW-0805">Transcription regulation</keyword>
<dbReference type="PANTHER" id="PTHR30126:SF40">
    <property type="entry name" value="HTH-TYPE TRANSCRIPTIONAL REGULATOR GLTR"/>
    <property type="match status" value="1"/>
</dbReference>
<comment type="similarity">
    <text evidence="1">Belongs to the LysR transcriptional regulatory family.</text>
</comment>
<evidence type="ECO:0000256" key="3">
    <source>
        <dbReference type="ARBA" id="ARBA00023125"/>
    </source>
</evidence>